<dbReference type="Pfam" id="PF08811">
    <property type="entry name" value="DUF1800"/>
    <property type="match status" value="1"/>
</dbReference>
<feature type="chain" id="PRO_5008355615" evidence="2">
    <location>
        <begin position="20"/>
        <end position="608"/>
    </location>
</feature>
<feature type="signal peptide" evidence="2">
    <location>
        <begin position="1"/>
        <end position="19"/>
    </location>
</feature>
<keyword evidence="4" id="KW-1185">Reference proteome</keyword>
<feature type="region of interest" description="Disordered" evidence="1">
    <location>
        <begin position="24"/>
        <end position="72"/>
    </location>
</feature>
<dbReference type="PATRIC" id="fig|1747903.4.peg.1707"/>
<dbReference type="InterPro" id="IPR014917">
    <property type="entry name" value="DUF1800"/>
</dbReference>
<organism evidence="3 4">
    <name type="scientific">Janthinobacterium psychrotolerans</name>
    <dbReference type="NCBI Taxonomy" id="1747903"/>
    <lineage>
        <taxon>Bacteria</taxon>
        <taxon>Pseudomonadati</taxon>
        <taxon>Pseudomonadota</taxon>
        <taxon>Betaproteobacteria</taxon>
        <taxon>Burkholderiales</taxon>
        <taxon>Oxalobacteraceae</taxon>
        <taxon>Janthinobacterium</taxon>
    </lineage>
</organism>
<sequence>MTHTTLRRLLASTLLSLLAACGGGGGDSQPPAVQQPVVTNPPPATSTPSIPATPTTPADQGTATPPVVVTPAAPAPMPVAGRVFTRKEASRFLGRATFGPNMAAIDALAASDSDAWFADQFARPQTTHLSYMDKLIAAQVAANGPRVGFTAFYETFWQQAIRGEDQLRQRVAFALSQIFVISMQNETVRPLVRGTSSYYDMLGQHAFGNFRNLLDGVARHPMMGIYLSHMRNQKESGTRTPDENFAREVMQLFTIGLVQLNADGSVKLSGGKPIDTYSREDVAGLAKVFTGLSWAGPDQSTGRFNGSIADPERDSKPMQMYPAFHSTSEKRFLGQTISGATSGDDDIRVALDTLFNHPNAAPFFSRQLIQRLVTSNPGAAYVGRVSAVFANNGKGVRGDMQAIVRAVLLDPEAVALPGSTQRTGKLREPLLRLANWMRAFDAKPANGIYNIYYLDDPLSGLAGNPLNAPSVFNYYRPSYVPPNSAIASAGLVAPEMQLTSEPSVTGYLNFMQEAVNSGVGDARLVKPDYTQELAASADANALVDRVDLLLLNGAMTSRLRGQIVNAVNSIVLPAASTTNGPQIANLQANRVKLAIFLAMASTDYLVQK</sequence>
<evidence type="ECO:0000256" key="1">
    <source>
        <dbReference type="SAM" id="MobiDB-lite"/>
    </source>
</evidence>
<feature type="compositionally biased region" description="Low complexity" evidence="1">
    <location>
        <begin position="46"/>
        <end position="72"/>
    </location>
</feature>
<dbReference type="STRING" id="1747903.ASR47_1005119"/>
<dbReference type="PROSITE" id="PS51257">
    <property type="entry name" value="PROKAR_LIPOPROTEIN"/>
    <property type="match status" value="1"/>
</dbReference>
<dbReference type="PANTHER" id="PTHR43737">
    <property type="entry name" value="BLL7424 PROTEIN"/>
    <property type="match status" value="1"/>
</dbReference>
<gene>
    <name evidence="3" type="ORF">ASR47_1005119</name>
</gene>
<evidence type="ECO:0000313" key="4">
    <source>
        <dbReference type="Proteomes" id="UP000092713"/>
    </source>
</evidence>
<name>A0A1A7C0B0_9BURK</name>
<evidence type="ECO:0000256" key="2">
    <source>
        <dbReference type="SAM" id="SignalP"/>
    </source>
</evidence>
<proteinExistence type="predicted"/>
<reference evidence="3 4" key="1">
    <citation type="submission" date="2016-04" db="EMBL/GenBank/DDBJ databases">
        <title>Draft genome sequence of Janthinobacterium psychrotolerans sp. nov., isolated from freshwater sediments in Denmark.</title>
        <authorList>
            <person name="Gong X."/>
            <person name="Skrivergaard S."/>
            <person name="Korsgaard B.S."/>
            <person name="Schreiber L."/>
            <person name="Marshall I.P."/>
            <person name="Finster K."/>
            <person name="Schramm A."/>
        </authorList>
    </citation>
    <scope>NUCLEOTIDE SEQUENCE [LARGE SCALE GENOMIC DNA]</scope>
    <source>
        <strain evidence="3 4">S3-2</strain>
    </source>
</reference>
<comment type="caution">
    <text evidence="3">The sequence shown here is derived from an EMBL/GenBank/DDBJ whole genome shotgun (WGS) entry which is preliminary data.</text>
</comment>
<dbReference type="AlphaFoldDB" id="A0A1A7C0B0"/>
<dbReference type="RefSeq" id="WP_065309041.1">
    <property type="nucleotide sequence ID" value="NZ_LOCQ01000058.1"/>
</dbReference>
<accession>A0A1A7C0B0</accession>
<dbReference type="OrthoDB" id="9772295at2"/>
<dbReference type="Proteomes" id="UP000092713">
    <property type="component" value="Unassembled WGS sequence"/>
</dbReference>
<dbReference type="PANTHER" id="PTHR43737:SF1">
    <property type="entry name" value="DUF1501 DOMAIN-CONTAINING PROTEIN"/>
    <property type="match status" value="1"/>
</dbReference>
<keyword evidence="2" id="KW-0732">Signal</keyword>
<protein>
    <submittedName>
        <fullName evidence="3">Putative conserved protein, DUF1800 family</fullName>
    </submittedName>
</protein>
<dbReference type="EMBL" id="LOCQ01000058">
    <property type="protein sequence ID" value="OBV38165.1"/>
    <property type="molecule type" value="Genomic_DNA"/>
</dbReference>
<evidence type="ECO:0000313" key="3">
    <source>
        <dbReference type="EMBL" id="OBV38165.1"/>
    </source>
</evidence>